<dbReference type="EMBL" id="KZ805390">
    <property type="protein sequence ID" value="PVH99524.1"/>
    <property type="molecule type" value="Genomic_DNA"/>
</dbReference>
<dbReference type="OrthoDB" id="79171at2759"/>
<feature type="region of interest" description="Disordered" evidence="2">
    <location>
        <begin position="242"/>
        <end position="363"/>
    </location>
</feature>
<dbReference type="InterPro" id="IPR002999">
    <property type="entry name" value="Tudor"/>
</dbReference>
<name>A0A2V1DQR0_9PLEO</name>
<evidence type="ECO:0000313" key="5">
    <source>
        <dbReference type="Proteomes" id="UP000244855"/>
    </source>
</evidence>
<dbReference type="SMART" id="SM00333">
    <property type="entry name" value="TUDOR"/>
    <property type="match status" value="1"/>
</dbReference>
<keyword evidence="1" id="KW-0175">Coiled coil</keyword>
<reference evidence="4 5" key="1">
    <citation type="journal article" date="2018" name="Sci. Rep.">
        <title>Comparative genomics provides insights into the lifestyle and reveals functional heterogeneity of dark septate endophytic fungi.</title>
        <authorList>
            <person name="Knapp D.G."/>
            <person name="Nemeth J.B."/>
            <person name="Barry K."/>
            <person name="Hainaut M."/>
            <person name="Henrissat B."/>
            <person name="Johnson J."/>
            <person name="Kuo A."/>
            <person name="Lim J.H.P."/>
            <person name="Lipzen A."/>
            <person name="Nolan M."/>
            <person name="Ohm R.A."/>
            <person name="Tamas L."/>
            <person name="Grigoriev I.V."/>
            <person name="Spatafora J.W."/>
            <person name="Nagy L.G."/>
            <person name="Kovacs G.M."/>
        </authorList>
    </citation>
    <scope>NUCLEOTIDE SEQUENCE [LARGE SCALE GENOMIC DNA]</scope>
    <source>
        <strain evidence="4 5">DSE2036</strain>
    </source>
</reference>
<dbReference type="AlphaFoldDB" id="A0A2V1DQR0"/>
<feature type="compositionally biased region" description="Basic and acidic residues" evidence="2">
    <location>
        <begin position="247"/>
        <end position="261"/>
    </location>
</feature>
<dbReference type="PROSITE" id="PS50304">
    <property type="entry name" value="TUDOR"/>
    <property type="match status" value="1"/>
</dbReference>
<accession>A0A2V1DQR0</accession>
<dbReference type="Gene3D" id="2.30.30.140">
    <property type="match status" value="1"/>
</dbReference>
<dbReference type="SUPFAM" id="SSF63748">
    <property type="entry name" value="Tudor/PWWP/MBT"/>
    <property type="match status" value="1"/>
</dbReference>
<feature type="domain" description="Tudor" evidence="3">
    <location>
        <begin position="115"/>
        <end position="176"/>
    </location>
</feature>
<gene>
    <name evidence="4" type="ORF">DM02DRAFT_614950</name>
</gene>
<protein>
    <recommendedName>
        <fullName evidence="3">Tudor domain-containing protein</fullName>
    </recommendedName>
</protein>
<feature type="compositionally biased region" description="Basic and acidic residues" evidence="2">
    <location>
        <begin position="304"/>
        <end position="356"/>
    </location>
</feature>
<dbReference type="Gene3D" id="1.10.287.1490">
    <property type="match status" value="1"/>
</dbReference>
<feature type="coiled-coil region" evidence="1">
    <location>
        <begin position="5"/>
        <end position="39"/>
    </location>
</feature>
<feature type="region of interest" description="Disordered" evidence="2">
    <location>
        <begin position="177"/>
        <end position="217"/>
    </location>
</feature>
<keyword evidence="5" id="KW-1185">Reference proteome</keyword>
<evidence type="ECO:0000256" key="2">
    <source>
        <dbReference type="SAM" id="MobiDB-lite"/>
    </source>
</evidence>
<sequence length="363" mass="41437">MSADVQQLKNDIWRLKQKITDLEGQRKEWQEQLAQLNQLIEYGAKDEVLEIKPECESNIADLNAKLEPLYKERDAMQAKLPEAPKPAAPKFDVEKHPVLKKMVEKADAEADVPAKFDTGDIVEAQWADKQFYKAKIQTILGSKSAPKYHIKFLDYDESMTVDRESLRAIPIKRKREPEEPAVPVTSTPQVISGPVSVNPEAKKAKGEASPADTVMPRRRNIPNKKTLEKGVNNWKSWSSKGVGKKIAQKDSMFRSGTHEGSRVGFTGSGAGMTASQQRLRHNTKDDMVADLALEESLKAAQSPRKPEINKPFEARESREFREPRESREFREPRESRESREPREPREPDSYKLDRLPVSHRKRY</sequence>
<organism evidence="4 5">
    <name type="scientific">Periconia macrospinosa</name>
    <dbReference type="NCBI Taxonomy" id="97972"/>
    <lineage>
        <taxon>Eukaryota</taxon>
        <taxon>Fungi</taxon>
        <taxon>Dikarya</taxon>
        <taxon>Ascomycota</taxon>
        <taxon>Pezizomycotina</taxon>
        <taxon>Dothideomycetes</taxon>
        <taxon>Pleosporomycetidae</taxon>
        <taxon>Pleosporales</taxon>
        <taxon>Massarineae</taxon>
        <taxon>Periconiaceae</taxon>
        <taxon>Periconia</taxon>
    </lineage>
</organism>
<evidence type="ECO:0000256" key="1">
    <source>
        <dbReference type="SAM" id="Coils"/>
    </source>
</evidence>
<proteinExistence type="predicted"/>
<dbReference type="STRING" id="97972.A0A2V1DQR0"/>
<evidence type="ECO:0000259" key="3">
    <source>
        <dbReference type="PROSITE" id="PS50304"/>
    </source>
</evidence>
<dbReference type="Proteomes" id="UP000244855">
    <property type="component" value="Unassembled WGS sequence"/>
</dbReference>
<evidence type="ECO:0000313" key="4">
    <source>
        <dbReference type="EMBL" id="PVH99524.1"/>
    </source>
</evidence>